<dbReference type="Pfam" id="PF01263">
    <property type="entry name" value="Aldose_epim"/>
    <property type="match status" value="1"/>
</dbReference>
<dbReference type="Proteomes" id="UP001218579">
    <property type="component" value="Unassembled WGS sequence"/>
</dbReference>
<dbReference type="InterPro" id="IPR008183">
    <property type="entry name" value="Aldose_1/G6P_1-epimerase"/>
</dbReference>
<protein>
    <submittedName>
        <fullName evidence="1">Aldose 1-epimerase</fullName>
    </submittedName>
</protein>
<sequence>MSDYTEEGDTLVLSRARESAIALSAGDTQVIIAPHLGASTLSLRHKGRDYLRPTADGADDVLQTGNFPLVPFANRIKNGHFVLGTKDIQLKPNLGDHPHTLHGQGWRASWQVAEVSASRARLVFDHKCGEWPWDYRAEVICELRDGGMRIYLSVTNLSPCAMPAGLGFHPYFLKSPQTLLKAHVEGVWLSSDDCLPTEWHGGVYCGKDWTNGAVVDAEQLLDHCHTEFNGRFDVFEGDEAVVTVKASPDCHWLHIYVPPGEDFFCAEPVNHMPDPFNKPNSGLKCLKTGERAQIWMDMTLHG</sequence>
<dbReference type="CDD" id="cd09021">
    <property type="entry name" value="Aldose_epim_Ec_YphB"/>
    <property type="match status" value="1"/>
</dbReference>
<name>A0ABT5HI58_9CAUL</name>
<organism evidence="1 2">
    <name type="scientific">Asticcacaulis machinosus</name>
    <dbReference type="NCBI Taxonomy" id="2984211"/>
    <lineage>
        <taxon>Bacteria</taxon>
        <taxon>Pseudomonadati</taxon>
        <taxon>Pseudomonadota</taxon>
        <taxon>Alphaproteobacteria</taxon>
        <taxon>Caulobacterales</taxon>
        <taxon>Caulobacteraceae</taxon>
        <taxon>Asticcacaulis</taxon>
    </lineage>
</organism>
<accession>A0ABT5HI58</accession>
<dbReference type="InterPro" id="IPR011013">
    <property type="entry name" value="Gal_mutarotase_sf_dom"/>
</dbReference>
<reference evidence="1 2" key="1">
    <citation type="submission" date="2023-01" db="EMBL/GenBank/DDBJ databases">
        <title>Novel species of the genus Asticcacaulis isolated from rivers.</title>
        <authorList>
            <person name="Lu H."/>
        </authorList>
    </citation>
    <scope>NUCLEOTIDE SEQUENCE [LARGE SCALE GENOMIC DNA]</scope>
    <source>
        <strain evidence="1 2">LKC15W</strain>
    </source>
</reference>
<dbReference type="InterPro" id="IPR014718">
    <property type="entry name" value="GH-type_carb-bd"/>
</dbReference>
<gene>
    <name evidence="1" type="ORF">PQU98_07320</name>
</gene>
<evidence type="ECO:0000313" key="1">
    <source>
        <dbReference type="EMBL" id="MDC7675932.1"/>
    </source>
</evidence>
<evidence type="ECO:0000313" key="2">
    <source>
        <dbReference type="Proteomes" id="UP001218579"/>
    </source>
</evidence>
<dbReference type="SUPFAM" id="SSF74650">
    <property type="entry name" value="Galactose mutarotase-like"/>
    <property type="match status" value="1"/>
</dbReference>
<proteinExistence type="predicted"/>
<dbReference type="Gene3D" id="2.70.98.10">
    <property type="match status" value="1"/>
</dbReference>
<comment type="caution">
    <text evidence="1">The sequence shown here is derived from an EMBL/GenBank/DDBJ whole genome shotgun (WGS) entry which is preliminary data.</text>
</comment>
<dbReference type="RefSeq" id="WP_272744248.1">
    <property type="nucleotide sequence ID" value="NZ_JAQQKV010000001.1"/>
</dbReference>
<dbReference type="EMBL" id="JAQQKV010000001">
    <property type="protein sequence ID" value="MDC7675932.1"/>
    <property type="molecule type" value="Genomic_DNA"/>
</dbReference>
<keyword evidence="2" id="KW-1185">Reference proteome</keyword>